<keyword evidence="4" id="KW-0472">Membrane</keyword>
<dbReference type="RefSeq" id="WP_068705128.1">
    <property type="nucleotide sequence ID" value="NZ_BDCR01000004.1"/>
</dbReference>
<organism evidence="9 10">
    <name type="scientific">Paludibacter jiangxiensis</name>
    <dbReference type="NCBI Taxonomy" id="681398"/>
    <lineage>
        <taxon>Bacteria</taxon>
        <taxon>Pseudomonadati</taxon>
        <taxon>Bacteroidota</taxon>
        <taxon>Bacteroidia</taxon>
        <taxon>Bacteroidales</taxon>
        <taxon>Paludibacteraceae</taxon>
        <taxon>Paludibacter</taxon>
    </lineage>
</organism>
<dbReference type="OrthoDB" id="5694214at2"/>
<dbReference type="Pfam" id="PF07980">
    <property type="entry name" value="SusD_RagB"/>
    <property type="match status" value="1"/>
</dbReference>
<evidence type="ECO:0000256" key="4">
    <source>
        <dbReference type="ARBA" id="ARBA00023136"/>
    </source>
</evidence>
<dbReference type="GO" id="GO:0009279">
    <property type="term" value="C:cell outer membrane"/>
    <property type="evidence" value="ECO:0007669"/>
    <property type="project" value="UniProtKB-SubCell"/>
</dbReference>
<dbReference type="CDD" id="cd08977">
    <property type="entry name" value="SusD"/>
    <property type="match status" value="1"/>
</dbReference>
<proteinExistence type="inferred from homology"/>
<evidence type="ECO:0000256" key="6">
    <source>
        <dbReference type="SAM" id="SignalP"/>
    </source>
</evidence>
<comment type="subcellular location">
    <subcellularLocation>
        <location evidence="1">Cell outer membrane</location>
    </subcellularLocation>
</comment>
<evidence type="ECO:0000259" key="7">
    <source>
        <dbReference type="Pfam" id="PF07980"/>
    </source>
</evidence>
<comment type="similarity">
    <text evidence="2">Belongs to the SusD family.</text>
</comment>
<dbReference type="InterPro" id="IPR033985">
    <property type="entry name" value="SusD-like_N"/>
</dbReference>
<evidence type="ECO:0000256" key="2">
    <source>
        <dbReference type="ARBA" id="ARBA00006275"/>
    </source>
</evidence>
<dbReference type="Gene3D" id="1.25.40.10">
    <property type="entry name" value="Tetratricopeptide repeat domain"/>
    <property type="match status" value="1"/>
</dbReference>
<dbReference type="SUPFAM" id="SSF48452">
    <property type="entry name" value="TPR-like"/>
    <property type="match status" value="1"/>
</dbReference>
<sequence>MKTIKFLTIIGVVALASFTLSSCVNDLDVTPLNKSISTETTTFSNTSGAYISYLAKVYAGFATGGIQGGDANVDVVGMDGGSQAGYLRPLWNLQELPTEEAMCCWNDQTIGNFHALNWTASDVFIKGFYSRLYYQITIATAFLQETTDDKLASRNVSSTLKDSIATFRAEARFLRALAYYNVLDMFRNGPLVNDASPIGSATLPAYADSQTIFKFIESELTDCQAKLSNPVVGNSNQYGHANKAAAWSLLARLYLNANAFLGTNDAKYYTSCIENCNKVTAIGYTLEPVYQNLFVTDNYNSKEIIFPIVIDGTNLTSWGGMQFLECSATASDGSYNPLNAPGTWGGNRATMQFLDRFKSMSNYQDDARYKMLYTGYNHTSIDDQSDFKQGVQVFKFSNLSSTGVKNTASFASTDFPMFRLGDIYLMYVEAFLRGGAGANQTTALKYINDLSKRANSISGGNYSASDLTLSFILEERAREMFWECTRRTDLVRFGKLTDANYVWQWKAGVKAGAGSDSYRNYYPIPTADLTANTNLKQNTGY</sequence>
<evidence type="ECO:0000256" key="1">
    <source>
        <dbReference type="ARBA" id="ARBA00004442"/>
    </source>
</evidence>
<evidence type="ECO:0000313" key="10">
    <source>
        <dbReference type="Proteomes" id="UP000076586"/>
    </source>
</evidence>
<dbReference type="EMBL" id="BDCR01000004">
    <property type="protein sequence ID" value="GAT63693.1"/>
    <property type="molecule type" value="Genomic_DNA"/>
</dbReference>
<keyword evidence="10" id="KW-1185">Reference proteome</keyword>
<name>A0A161M5L0_9BACT</name>
<feature type="chain" id="PRO_5007824165" evidence="6">
    <location>
        <begin position="23"/>
        <end position="541"/>
    </location>
</feature>
<evidence type="ECO:0000259" key="8">
    <source>
        <dbReference type="Pfam" id="PF14322"/>
    </source>
</evidence>
<accession>A0A161M5L0</accession>
<dbReference type="Proteomes" id="UP000076586">
    <property type="component" value="Unassembled WGS sequence"/>
</dbReference>
<keyword evidence="3 6" id="KW-0732">Signal</keyword>
<dbReference type="Gene3D" id="1.10.3780.10">
    <property type="entry name" value="SusD-like"/>
    <property type="match status" value="1"/>
</dbReference>
<evidence type="ECO:0000313" key="9">
    <source>
        <dbReference type="EMBL" id="GAT63693.1"/>
    </source>
</evidence>
<keyword evidence="5" id="KW-0998">Cell outer membrane</keyword>
<gene>
    <name evidence="9" type="ORF">PJIAN_4234</name>
</gene>
<reference evidence="10" key="2">
    <citation type="journal article" date="2017" name="Genome Announc.">
        <title>Draft genome sequence of Paludibacter jiangxiensis NM7(T), a propionate-producing fermentative bacterium.</title>
        <authorList>
            <person name="Qiu Y.-L."/>
            <person name="Tourlousse D.M."/>
            <person name="Matsuura N."/>
            <person name="Ohashi A."/>
            <person name="Sekiguchi Y."/>
        </authorList>
    </citation>
    <scope>NUCLEOTIDE SEQUENCE [LARGE SCALE GENOMIC DNA]</scope>
    <source>
        <strain evidence="10">NM7</strain>
    </source>
</reference>
<dbReference type="InterPro" id="IPR012944">
    <property type="entry name" value="SusD_RagB_dom"/>
</dbReference>
<feature type="signal peptide" evidence="6">
    <location>
        <begin position="1"/>
        <end position="22"/>
    </location>
</feature>
<evidence type="ECO:0000256" key="3">
    <source>
        <dbReference type="ARBA" id="ARBA00022729"/>
    </source>
</evidence>
<dbReference type="STRING" id="681398.PJIAN_4234"/>
<protein>
    <submittedName>
        <fullName evidence="9">Starch-binding associating with outer membrane</fullName>
    </submittedName>
</protein>
<dbReference type="PROSITE" id="PS51257">
    <property type="entry name" value="PROKAR_LIPOPROTEIN"/>
    <property type="match status" value="1"/>
</dbReference>
<dbReference type="Pfam" id="PF14322">
    <property type="entry name" value="SusD-like_3"/>
    <property type="match status" value="1"/>
</dbReference>
<evidence type="ECO:0000256" key="5">
    <source>
        <dbReference type="ARBA" id="ARBA00023237"/>
    </source>
</evidence>
<dbReference type="InterPro" id="IPR011990">
    <property type="entry name" value="TPR-like_helical_dom_sf"/>
</dbReference>
<feature type="domain" description="RagB/SusD" evidence="7">
    <location>
        <begin position="349"/>
        <end position="541"/>
    </location>
</feature>
<reference evidence="10" key="1">
    <citation type="submission" date="2016-04" db="EMBL/GenBank/DDBJ databases">
        <title>Draft genome sequence of Paludibacter jiangxiensis strain NM7.</title>
        <authorList>
            <person name="Qiu Y."/>
            <person name="Matsuura N."/>
            <person name="Ohashi A."/>
            <person name="Tourlousse M.D."/>
            <person name="Sekiguchi Y."/>
        </authorList>
    </citation>
    <scope>NUCLEOTIDE SEQUENCE [LARGE SCALE GENOMIC DNA]</scope>
    <source>
        <strain evidence="10">NM7</strain>
    </source>
</reference>
<comment type="caution">
    <text evidence="9">The sequence shown here is derived from an EMBL/GenBank/DDBJ whole genome shotgun (WGS) entry which is preliminary data.</text>
</comment>
<feature type="domain" description="SusD-like N-terminal" evidence="8">
    <location>
        <begin position="116"/>
        <end position="255"/>
    </location>
</feature>
<dbReference type="Gene3D" id="1.25.40.390">
    <property type="match status" value="1"/>
</dbReference>
<dbReference type="AlphaFoldDB" id="A0A161M5L0"/>